<dbReference type="SMART" id="SM00387">
    <property type="entry name" value="HATPase_c"/>
    <property type="match status" value="1"/>
</dbReference>
<dbReference type="InterPro" id="IPR050482">
    <property type="entry name" value="Sensor_HK_TwoCompSys"/>
</dbReference>
<feature type="transmembrane region" description="Helical" evidence="6">
    <location>
        <begin position="337"/>
        <end position="359"/>
    </location>
</feature>
<keyword evidence="9" id="KW-1185">Reference proteome</keyword>
<evidence type="ECO:0000256" key="1">
    <source>
        <dbReference type="ARBA" id="ARBA00000085"/>
    </source>
</evidence>
<keyword evidence="6" id="KW-1133">Transmembrane helix</keyword>
<name>A0A4R6RDA3_9BURK</name>
<dbReference type="RefSeq" id="WP_133608347.1">
    <property type="nucleotide sequence ID" value="NZ_SNXW01000004.1"/>
</dbReference>
<keyword evidence="6" id="KW-0472">Membrane</keyword>
<dbReference type="Proteomes" id="UP000294593">
    <property type="component" value="Unassembled WGS sequence"/>
</dbReference>
<dbReference type="InterPro" id="IPR003594">
    <property type="entry name" value="HATPase_dom"/>
</dbReference>
<dbReference type="Gene3D" id="3.30.565.10">
    <property type="entry name" value="Histidine kinase-like ATPase, C-terminal domain"/>
    <property type="match status" value="1"/>
</dbReference>
<dbReference type="EC" id="2.7.13.3" evidence="2"/>
<feature type="transmembrane region" description="Helical" evidence="6">
    <location>
        <begin position="307"/>
        <end position="325"/>
    </location>
</feature>
<reference evidence="8 9" key="1">
    <citation type="submission" date="2019-03" db="EMBL/GenBank/DDBJ databases">
        <title>Genomic Encyclopedia of Type Strains, Phase IV (KMG-IV): sequencing the most valuable type-strain genomes for metagenomic binning, comparative biology and taxonomic classification.</title>
        <authorList>
            <person name="Goeker M."/>
        </authorList>
    </citation>
    <scope>NUCLEOTIDE SEQUENCE [LARGE SCALE GENOMIC DNA]</scope>
    <source>
        <strain evidence="8 9">DSM 11901</strain>
    </source>
</reference>
<protein>
    <recommendedName>
        <fullName evidence="2">histidine kinase</fullName>
        <ecNumber evidence="2">2.7.13.3</ecNumber>
    </recommendedName>
</protein>
<feature type="transmembrane region" description="Helical" evidence="6">
    <location>
        <begin position="45"/>
        <end position="65"/>
    </location>
</feature>
<dbReference type="GO" id="GO:0004673">
    <property type="term" value="F:protein histidine kinase activity"/>
    <property type="evidence" value="ECO:0007669"/>
    <property type="project" value="UniProtKB-EC"/>
</dbReference>
<accession>A0A4R6RDA3</accession>
<comment type="catalytic activity">
    <reaction evidence="1">
        <text>ATP + protein L-histidine = ADP + protein N-phospho-L-histidine.</text>
        <dbReference type="EC" id="2.7.13.3"/>
    </reaction>
</comment>
<evidence type="ECO:0000256" key="4">
    <source>
        <dbReference type="ARBA" id="ARBA00022777"/>
    </source>
</evidence>
<sequence length="788" mass="86369">MQASNPSALGKPPASGMQPVAWPSIESILQRPLNPPRWLGWRLRAMVLIVVAGLAGVLLVAHWLAAQPKFPLALQATPHGEVRLGTADYPTLQRLEGLTLLSIAVESPDANGRLHTQVAPVNSALLQPSGRWIMAPQMRQDFDRLHQRMGELLGHWSSIGLVVQLHFQNAPAETVLIAPRGWSGLSPLFWLTSGLALLVLALGSSVLLVGPHWRNAGFVVLALCQCVQLLLMGVELNLEAFTPMWLVSLDVRLRMACDLASAAALVLMAAQQFTPSQRAMRVTALAWLAAAGLWLQCQDLCSPAHWWLVQLGCTALAVLAVLMAGQAQRQAPHPLTLVMRRMLVISIVTWSLLTLALWLGASRADLSLQVATYGVITWEVFVTSLVLISPYLSRSRHVLQEFSLLAASGTIAASLDLLFVALFSLGQFTSMTLSLFLSLGLYLSFRRWLLTRLPRPDEVTMEQVFQQMFRIARQVERQPDAMHDALVRLLRDLFDPLEIHVACGQVTEATLRGNGAILLVPVPCRARGGRDGHTALVLKHARRGQNLFTAEDARLAHRIMEQLHRALTFDEAVEQGRSEERLRIAQDLHDDIGARLLTLMYQAPSPEMEDYIRHTIQDLKTLTRGLAAQSHVLSEAAGEWKRDIDHRLSVARCELVWRMQSDVDVHLTMVQWSALTRILRELVSNAISHARARTVEVSLTLADDCLTLSVSDDGQGTDPSVWAHGLGLGGVRKRVKQLGGSVRWLQHGPQGIRCEVIVPSFVGAGSGHAGTGAGASGFGADSPGQFSH</sequence>
<comment type="caution">
    <text evidence="8">The sequence shown here is derived from an EMBL/GenBank/DDBJ whole genome shotgun (WGS) entry which is preliminary data.</text>
</comment>
<evidence type="ECO:0000259" key="7">
    <source>
        <dbReference type="PROSITE" id="PS50109"/>
    </source>
</evidence>
<dbReference type="PANTHER" id="PTHR24421">
    <property type="entry name" value="NITRATE/NITRITE SENSOR PROTEIN NARX-RELATED"/>
    <property type="match status" value="1"/>
</dbReference>
<evidence type="ECO:0000256" key="3">
    <source>
        <dbReference type="ARBA" id="ARBA00022679"/>
    </source>
</evidence>
<dbReference type="EMBL" id="SNXW01000004">
    <property type="protein sequence ID" value="TDP83676.1"/>
    <property type="molecule type" value="Genomic_DNA"/>
</dbReference>
<feature type="transmembrane region" description="Helical" evidence="6">
    <location>
        <begin position="371"/>
        <end position="392"/>
    </location>
</feature>
<keyword evidence="6" id="KW-0812">Transmembrane</keyword>
<keyword evidence="4 8" id="KW-0418">Kinase</keyword>
<gene>
    <name evidence="8" type="ORF">EV672_10454</name>
</gene>
<evidence type="ECO:0000256" key="5">
    <source>
        <dbReference type="ARBA" id="ARBA00023012"/>
    </source>
</evidence>
<dbReference type="PANTHER" id="PTHR24421:SF10">
    <property type="entry name" value="NITRATE_NITRITE SENSOR PROTEIN NARQ"/>
    <property type="match status" value="1"/>
</dbReference>
<dbReference type="InterPro" id="IPR005467">
    <property type="entry name" value="His_kinase_dom"/>
</dbReference>
<evidence type="ECO:0000256" key="6">
    <source>
        <dbReference type="SAM" id="Phobius"/>
    </source>
</evidence>
<keyword evidence="3" id="KW-0808">Transferase</keyword>
<dbReference type="Gene3D" id="1.20.5.1930">
    <property type="match status" value="1"/>
</dbReference>
<evidence type="ECO:0000256" key="2">
    <source>
        <dbReference type="ARBA" id="ARBA00012438"/>
    </source>
</evidence>
<feature type="transmembrane region" description="Helical" evidence="6">
    <location>
        <begin position="216"/>
        <end position="233"/>
    </location>
</feature>
<evidence type="ECO:0000313" key="9">
    <source>
        <dbReference type="Proteomes" id="UP000294593"/>
    </source>
</evidence>
<feature type="transmembrane region" description="Helical" evidence="6">
    <location>
        <begin position="404"/>
        <end position="422"/>
    </location>
</feature>
<feature type="domain" description="Histidine kinase" evidence="7">
    <location>
        <begin position="675"/>
        <end position="762"/>
    </location>
</feature>
<dbReference type="PROSITE" id="PS50109">
    <property type="entry name" value="HIS_KIN"/>
    <property type="match status" value="1"/>
</dbReference>
<feature type="transmembrane region" description="Helical" evidence="6">
    <location>
        <begin position="188"/>
        <end position="209"/>
    </location>
</feature>
<dbReference type="OrthoDB" id="8697484at2"/>
<dbReference type="AlphaFoldDB" id="A0A4R6RDA3"/>
<dbReference type="Pfam" id="PF02518">
    <property type="entry name" value="HATPase_c"/>
    <property type="match status" value="1"/>
</dbReference>
<evidence type="ECO:0000313" key="8">
    <source>
        <dbReference type="EMBL" id="TDP83676.1"/>
    </source>
</evidence>
<keyword evidence="5" id="KW-0902">Two-component regulatory system</keyword>
<organism evidence="8 9">
    <name type="scientific">Aquabacterium commune</name>
    <dbReference type="NCBI Taxonomy" id="70586"/>
    <lineage>
        <taxon>Bacteria</taxon>
        <taxon>Pseudomonadati</taxon>
        <taxon>Pseudomonadota</taxon>
        <taxon>Betaproteobacteria</taxon>
        <taxon>Burkholderiales</taxon>
        <taxon>Aquabacterium</taxon>
    </lineage>
</organism>
<dbReference type="GO" id="GO:0000160">
    <property type="term" value="P:phosphorelay signal transduction system"/>
    <property type="evidence" value="ECO:0007669"/>
    <property type="project" value="UniProtKB-KW"/>
</dbReference>
<dbReference type="InterPro" id="IPR036890">
    <property type="entry name" value="HATPase_C_sf"/>
</dbReference>
<proteinExistence type="predicted"/>
<dbReference type="SUPFAM" id="SSF55874">
    <property type="entry name" value="ATPase domain of HSP90 chaperone/DNA topoisomerase II/histidine kinase"/>
    <property type="match status" value="1"/>
</dbReference>
<dbReference type="CDD" id="cd16917">
    <property type="entry name" value="HATPase_UhpB-NarQ-NarX-like"/>
    <property type="match status" value="1"/>
</dbReference>